<organism evidence="5 6">
    <name type="scientific">Devosia enhydra</name>
    <dbReference type="NCBI Taxonomy" id="665118"/>
    <lineage>
        <taxon>Bacteria</taxon>
        <taxon>Pseudomonadati</taxon>
        <taxon>Pseudomonadota</taxon>
        <taxon>Alphaproteobacteria</taxon>
        <taxon>Hyphomicrobiales</taxon>
        <taxon>Devosiaceae</taxon>
        <taxon>Devosia</taxon>
    </lineage>
</organism>
<protein>
    <submittedName>
        <fullName evidence="5">ADP-ribose pyrophosphatase YjhB, NUDIX family</fullName>
    </submittedName>
</protein>
<dbReference type="PANTHER" id="PTHR43046">
    <property type="entry name" value="GDP-MANNOSE MANNOSYL HYDROLASE"/>
    <property type="match status" value="1"/>
</dbReference>
<dbReference type="Pfam" id="PF00293">
    <property type="entry name" value="NUDIX"/>
    <property type="match status" value="1"/>
</dbReference>
<proteinExistence type="inferred from homology"/>
<dbReference type="GO" id="GO:0016787">
    <property type="term" value="F:hydrolase activity"/>
    <property type="evidence" value="ECO:0007669"/>
    <property type="project" value="UniProtKB-KW"/>
</dbReference>
<gene>
    <name evidence="5" type="ORF">SAMN02983003_1479</name>
</gene>
<dbReference type="SUPFAM" id="SSF55811">
    <property type="entry name" value="Nudix"/>
    <property type="match status" value="1"/>
</dbReference>
<evidence type="ECO:0000256" key="3">
    <source>
        <dbReference type="RuleBase" id="RU003476"/>
    </source>
</evidence>
<dbReference type="PANTHER" id="PTHR43046:SF16">
    <property type="entry name" value="ADP-RIBOSE PYROPHOSPHATASE YJHB-RELATED"/>
    <property type="match status" value="1"/>
</dbReference>
<dbReference type="AlphaFoldDB" id="A0A1K2HWP7"/>
<dbReference type="Gene3D" id="3.90.79.10">
    <property type="entry name" value="Nucleoside Triphosphate Pyrophosphohydrolase"/>
    <property type="match status" value="1"/>
</dbReference>
<dbReference type="STRING" id="665118.SAMN02983003_1479"/>
<dbReference type="EMBL" id="FPKU01000001">
    <property type="protein sequence ID" value="SFZ83138.1"/>
    <property type="molecule type" value="Genomic_DNA"/>
</dbReference>
<dbReference type="InterPro" id="IPR015797">
    <property type="entry name" value="NUDIX_hydrolase-like_dom_sf"/>
</dbReference>
<evidence type="ECO:0000313" key="6">
    <source>
        <dbReference type="Proteomes" id="UP000183447"/>
    </source>
</evidence>
<feature type="domain" description="Nudix hydrolase" evidence="4">
    <location>
        <begin position="23"/>
        <end position="148"/>
    </location>
</feature>
<sequence>MQLTRWQKLRTRAYLFAAGTVKRMTLGVRVAILAEDRVFLIRHRYLPGWHFPGGGVDPGESAPDAAAREMREETGLLATAPLVLFGLYHQTNAVTDRDHVALYLCHDCAVGTPFRPNIEIVAGEWFPLASLPEDISDSTLRRLREIAGDAPRSPLW</sequence>
<dbReference type="OrthoDB" id="9800065at2"/>
<accession>A0A1K2HWP7</accession>
<keyword evidence="2 3" id="KW-0378">Hydrolase</keyword>
<dbReference type="InterPro" id="IPR000086">
    <property type="entry name" value="NUDIX_hydrolase_dom"/>
</dbReference>
<dbReference type="Proteomes" id="UP000183447">
    <property type="component" value="Unassembled WGS sequence"/>
</dbReference>
<evidence type="ECO:0000256" key="2">
    <source>
        <dbReference type="ARBA" id="ARBA00022801"/>
    </source>
</evidence>
<comment type="similarity">
    <text evidence="3">Belongs to the Nudix hydrolase family.</text>
</comment>
<evidence type="ECO:0000313" key="5">
    <source>
        <dbReference type="EMBL" id="SFZ83138.1"/>
    </source>
</evidence>
<dbReference type="InterPro" id="IPR020084">
    <property type="entry name" value="NUDIX_hydrolase_CS"/>
</dbReference>
<dbReference type="PROSITE" id="PS00893">
    <property type="entry name" value="NUDIX_BOX"/>
    <property type="match status" value="1"/>
</dbReference>
<reference evidence="5 6" key="1">
    <citation type="submission" date="2016-11" db="EMBL/GenBank/DDBJ databases">
        <authorList>
            <person name="Jaros S."/>
            <person name="Januszkiewicz K."/>
            <person name="Wedrychowicz H."/>
        </authorList>
    </citation>
    <scope>NUCLEOTIDE SEQUENCE [LARGE SCALE GENOMIC DNA]</scope>
    <source>
        <strain evidence="5 6">ATCC 23634</strain>
    </source>
</reference>
<dbReference type="RefSeq" id="WP_084603307.1">
    <property type="nucleotide sequence ID" value="NZ_FPKU01000001.1"/>
</dbReference>
<evidence type="ECO:0000256" key="1">
    <source>
        <dbReference type="ARBA" id="ARBA00001946"/>
    </source>
</evidence>
<dbReference type="InterPro" id="IPR020476">
    <property type="entry name" value="Nudix_hydrolase"/>
</dbReference>
<keyword evidence="6" id="KW-1185">Reference proteome</keyword>
<dbReference type="PROSITE" id="PS51462">
    <property type="entry name" value="NUDIX"/>
    <property type="match status" value="1"/>
</dbReference>
<name>A0A1K2HWP7_9HYPH</name>
<comment type="cofactor">
    <cofactor evidence="1">
        <name>Mg(2+)</name>
        <dbReference type="ChEBI" id="CHEBI:18420"/>
    </cofactor>
</comment>
<evidence type="ECO:0000259" key="4">
    <source>
        <dbReference type="PROSITE" id="PS51462"/>
    </source>
</evidence>
<dbReference type="PRINTS" id="PR00502">
    <property type="entry name" value="NUDIXFAMILY"/>
</dbReference>